<protein>
    <submittedName>
        <fullName evidence="2">Endonuclease/exonuclease/phosphatase family protein</fullName>
    </submittedName>
</protein>
<proteinExistence type="predicted"/>
<dbReference type="GO" id="GO:0004519">
    <property type="term" value="F:endonuclease activity"/>
    <property type="evidence" value="ECO:0007669"/>
    <property type="project" value="UniProtKB-KW"/>
</dbReference>
<evidence type="ECO:0000313" key="2">
    <source>
        <dbReference type="EMBL" id="MBD0778746.1"/>
    </source>
</evidence>
<dbReference type="EMBL" id="JABTCF010000008">
    <property type="protein sequence ID" value="MBD0778746.1"/>
    <property type="molecule type" value="Genomic_DNA"/>
</dbReference>
<accession>A0ABR7V610</accession>
<keyword evidence="2" id="KW-0540">Nuclease</keyword>
<dbReference type="CDD" id="cd09084">
    <property type="entry name" value="EEP-2"/>
    <property type="match status" value="1"/>
</dbReference>
<dbReference type="InterPro" id="IPR036691">
    <property type="entry name" value="Endo/exonu/phosph_ase_sf"/>
</dbReference>
<dbReference type="InterPro" id="IPR005135">
    <property type="entry name" value="Endo/exonuclease/phosphatase"/>
</dbReference>
<dbReference type="Proteomes" id="UP001166021">
    <property type="component" value="Unassembled WGS sequence"/>
</dbReference>
<reference evidence="2" key="1">
    <citation type="submission" date="2020-05" db="EMBL/GenBank/DDBJ databases">
        <title>The draft genome sequence of Maribacter sp. ANRC-HE7.</title>
        <authorList>
            <person name="Mu L."/>
        </authorList>
    </citation>
    <scope>NUCLEOTIDE SEQUENCE</scope>
    <source>
        <strain evidence="2">ANRC-HE7</strain>
    </source>
</reference>
<dbReference type="Gene3D" id="3.60.10.10">
    <property type="entry name" value="Endonuclease/exonuclease/phosphatase"/>
    <property type="match status" value="1"/>
</dbReference>
<organism evidence="2 3">
    <name type="scientific">Maribacter aquimaris</name>
    <dbReference type="NCBI Taxonomy" id="2737171"/>
    <lineage>
        <taxon>Bacteria</taxon>
        <taxon>Pseudomonadati</taxon>
        <taxon>Bacteroidota</taxon>
        <taxon>Flavobacteriia</taxon>
        <taxon>Flavobacteriales</taxon>
        <taxon>Flavobacteriaceae</taxon>
        <taxon>Maribacter</taxon>
    </lineage>
</organism>
<evidence type="ECO:0000259" key="1">
    <source>
        <dbReference type="Pfam" id="PF03372"/>
    </source>
</evidence>
<feature type="domain" description="Endonuclease/exonuclease/phosphatase" evidence="1">
    <location>
        <begin position="46"/>
        <end position="270"/>
    </location>
</feature>
<keyword evidence="2" id="KW-0378">Hydrolase</keyword>
<dbReference type="RefSeq" id="WP_188244218.1">
    <property type="nucleotide sequence ID" value="NZ_JABTCF010000008.1"/>
</dbReference>
<dbReference type="PANTHER" id="PTHR14859">
    <property type="entry name" value="CALCOFLUOR WHITE HYPERSENSITIVE PROTEIN PRECURSOR"/>
    <property type="match status" value="1"/>
</dbReference>
<keyword evidence="2" id="KW-0255">Endonuclease</keyword>
<comment type="caution">
    <text evidence="2">The sequence shown here is derived from an EMBL/GenBank/DDBJ whole genome shotgun (WGS) entry which is preliminary data.</text>
</comment>
<dbReference type="InterPro" id="IPR051916">
    <property type="entry name" value="GPI-anchor_lipid_remodeler"/>
</dbReference>
<evidence type="ECO:0000313" key="3">
    <source>
        <dbReference type="Proteomes" id="UP001166021"/>
    </source>
</evidence>
<gene>
    <name evidence="2" type="ORF">HPE56_13165</name>
</gene>
<name>A0ABR7V610_9FLAO</name>
<sequence>MYWALKGKKQILLSIVILLFGYLTQDSFLRIFDANHVPGKEDIKVLTFNVHGFNGIEGMKNPISKDKIIDFISQQNADIICLQEFDSRMKGKFENYPFRFIILNQSDKSPQTIFSKFPIIDKGSLDFPDSANDAIYADVLVGQDTLRVYNVHLQSFQVRPRSFKREAPDRLLNRLNKSFQKQQEQANIVKAHASRVSYGKIICGDFNNTQFSSMYNTIKGEMNDSFEEKGYGFGNTYLFKFLPFRIDFILADPELEIKSHQNFDVRLSDHTPVMASFRLKE</sequence>
<keyword evidence="3" id="KW-1185">Reference proteome</keyword>
<dbReference type="Pfam" id="PF03372">
    <property type="entry name" value="Exo_endo_phos"/>
    <property type="match status" value="1"/>
</dbReference>
<dbReference type="SUPFAM" id="SSF56219">
    <property type="entry name" value="DNase I-like"/>
    <property type="match status" value="1"/>
</dbReference>
<dbReference type="PANTHER" id="PTHR14859:SF15">
    <property type="entry name" value="ENDONUCLEASE_EXONUCLEASE_PHOSPHATASE DOMAIN-CONTAINING PROTEIN"/>
    <property type="match status" value="1"/>
</dbReference>